<dbReference type="EMBL" id="JACGCI010000008">
    <property type="protein sequence ID" value="KAF6762084.1"/>
    <property type="molecule type" value="Genomic_DNA"/>
</dbReference>
<dbReference type="GO" id="GO:1990275">
    <property type="term" value="F:preribosome binding"/>
    <property type="evidence" value="ECO:0007669"/>
    <property type="project" value="TreeGrafter"/>
</dbReference>
<protein>
    <submittedName>
        <fullName evidence="3">ATP-dependent Zn protease</fullName>
    </submittedName>
</protein>
<dbReference type="InterPro" id="IPR027417">
    <property type="entry name" value="P-loop_NTPase"/>
</dbReference>
<evidence type="ECO:0000313" key="4">
    <source>
        <dbReference type="Proteomes" id="UP000521943"/>
    </source>
</evidence>
<keyword evidence="3" id="KW-0378">Hydrolase</keyword>
<evidence type="ECO:0000256" key="1">
    <source>
        <dbReference type="SAM" id="MobiDB-lite"/>
    </source>
</evidence>
<reference evidence="3 4" key="1">
    <citation type="submission" date="2020-07" db="EMBL/GenBank/DDBJ databases">
        <title>Comparative genomics of pyrophilous fungi reveals a link between fire events and developmental genes.</title>
        <authorList>
            <consortium name="DOE Joint Genome Institute"/>
            <person name="Steindorff A.S."/>
            <person name="Carver A."/>
            <person name="Calhoun S."/>
            <person name="Stillman K."/>
            <person name="Liu H."/>
            <person name="Lipzen A."/>
            <person name="Pangilinan J."/>
            <person name="Labutti K."/>
            <person name="Bruns T.D."/>
            <person name="Grigoriev I.V."/>
        </authorList>
    </citation>
    <scope>NUCLEOTIDE SEQUENCE [LARGE SCALE GENOMIC DNA]</scope>
    <source>
        <strain evidence="3 4">CBS 144469</strain>
    </source>
</reference>
<dbReference type="GO" id="GO:0042254">
    <property type="term" value="P:ribosome biogenesis"/>
    <property type="evidence" value="ECO:0007669"/>
    <property type="project" value="TreeGrafter"/>
</dbReference>
<dbReference type="GO" id="GO:0005524">
    <property type="term" value="F:ATP binding"/>
    <property type="evidence" value="ECO:0007669"/>
    <property type="project" value="InterPro"/>
</dbReference>
<keyword evidence="3" id="KW-0645">Protease</keyword>
<dbReference type="InterPro" id="IPR003959">
    <property type="entry name" value="ATPase_AAA_core"/>
</dbReference>
<gene>
    <name evidence="3" type="ORF">DFP72DRAFT_877944</name>
</gene>
<dbReference type="Pfam" id="PF00004">
    <property type="entry name" value="AAA"/>
    <property type="match status" value="1"/>
</dbReference>
<proteinExistence type="predicted"/>
<dbReference type="Gene3D" id="3.40.50.300">
    <property type="entry name" value="P-loop containing nucleotide triphosphate hydrolases"/>
    <property type="match status" value="1"/>
</dbReference>
<feature type="region of interest" description="Disordered" evidence="1">
    <location>
        <begin position="425"/>
        <end position="447"/>
    </location>
</feature>
<comment type="caution">
    <text evidence="3">The sequence shown here is derived from an EMBL/GenBank/DDBJ whole genome shotgun (WGS) entry which is preliminary data.</text>
</comment>
<dbReference type="InterPro" id="IPR050168">
    <property type="entry name" value="AAA_ATPase_domain"/>
</dbReference>
<dbReference type="GO" id="GO:0006508">
    <property type="term" value="P:proteolysis"/>
    <property type="evidence" value="ECO:0007669"/>
    <property type="project" value="UniProtKB-KW"/>
</dbReference>
<feature type="region of interest" description="Disordered" evidence="1">
    <location>
        <begin position="562"/>
        <end position="583"/>
    </location>
</feature>
<organism evidence="3 4">
    <name type="scientific">Ephemerocybe angulata</name>
    <dbReference type="NCBI Taxonomy" id="980116"/>
    <lineage>
        <taxon>Eukaryota</taxon>
        <taxon>Fungi</taxon>
        <taxon>Dikarya</taxon>
        <taxon>Basidiomycota</taxon>
        <taxon>Agaricomycotina</taxon>
        <taxon>Agaricomycetes</taxon>
        <taxon>Agaricomycetidae</taxon>
        <taxon>Agaricales</taxon>
        <taxon>Agaricineae</taxon>
        <taxon>Psathyrellaceae</taxon>
        <taxon>Ephemerocybe</taxon>
    </lineage>
</organism>
<dbReference type="InterPro" id="IPR003593">
    <property type="entry name" value="AAA+_ATPase"/>
</dbReference>
<dbReference type="PANTHER" id="PTHR23077">
    <property type="entry name" value="AAA-FAMILY ATPASE"/>
    <property type="match status" value="1"/>
</dbReference>
<dbReference type="PANTHER" id="PTHR23077:SF132">
    <property type="entry name" value="ATP-DEPENDENT ZN PROTEASE"/>
    <property type="match status" value="1"/>
</dbReference>
<dbReference type="CDD" id="cd19481">
    <property type="entry name" value="RecA-like_protease"/>
    <property type="match status" value="1"/>
</dbReference>
<sequence>MSMTDESTPGSPQILDFDREDLIDIFFDRPKGGHGMKGEHPFADTVIKQSSNSFSYTPVYGAAQLHKLYPKHSSGYDHTGRRSVLLPWGHHYALEKTPLITNSFFVPLSKRLAGIPGVLVDSIEFGALKLEWNGFEYLVFAVTFPIGFGTSQQFFILHEGPQEPSRLLLLALWVEVQKASWDDDLQKDVYGFFESEDVYKDLGIAWKRGLIMHGPPGNGKTISLKTIMKTCGEKGFQPLYVKSFQSWMGEEAAMAAVFDKARELSPCVIILEDLDSLINDQNRSFFLNQVDGIEGNDGLLLIGTTNHFDRLDPGLSTRPSRFDRKFFFDDPDFDARVLYVKYWQKKLEPKGTVDFPDSLVTDIANLTDKFSFAYLKEAFISTLVTLAGIEGEKPSFANLIKSEIKTLRKQLDKTAGYDYIQSKQPEVVAPKQTAKPTRPPRPSSSNERDIRAILDALSEHAPVVESPTRRFWADATNERNSNNPGASQPSQAEIRKARDIRALLDALSDRLDATDIASFRRYEAAPLSVYQDDEEEGREYRGLMDRLTERERDMRLFDLQQHTQQRPGRRGGPSFFGSDEPDWSCFRPPAAAGSFGVFPELPKPDLA</sequence>
<feature type="compositionally biased region" description="Polar residues" evidence="1">
    <location>
        <begin position="478"/>
        <end position="491"/>
    </location>
</feature>
<dbReference type="AlphaFoldDB" id="A0A8H6IBJ5"/>
<dbReference type="Proteomes" id="UP000521943">
    <property type="component" value="Unassembled WGS sequence"/>
</dbReference>
<dbReference type="GO" id="GO:0008233">
    <property type="term" value="F:peptidase activity"/>
    <property type="evidence" value="ECO:0007669"/>
    <property type="project" value="UniProtKB-KW"/>
</dbReference>
<dbReference type="GO" id="GO:0016887">
    <property type="term" value="F:ATP hydrolysis activity"/>
    <property type="evidence" value="ECO:0007669"/>
    <property type="project" value="InterPro"/>
</dbReference>
<dbReference type="GO" id="GO:0005634">
    <property type="term" value="C:nucleus"/>
    <property type="evidence" value="ECO:0007669"/>
    <property type="project" value="TreeGrafter"/>
</dbReference>
<accession>A0A8H6IBJ5</accession>
<feature type="domain" description="AAA+ ATPase" evidence="2">
    <location>
        <begin position="206"/>
        <end position="332"/>
    </location>
</feature>
<dbReference type="SMART" id="SM00382">
    <property type="entry name" value="AAA"/>
    <property type="match status" value="1"/>
</dbReference>
<dbReference type="Gene3D" id="1.10.8.60">
    <property type="match status" value="1"/>
</dbReference>
<evidence type="ECO:0000259" key="2">
    <source>
        <dbReference type="SMART" id="SM00382"/>
    </source>
</evidence>
<dbReference type="SUPFAM" id="SSF52540">
    <property type="entry name" value="P-loop containing nucleoside triphosphate hydrolases"/>
    <property type="match status" value="1"/>
</dbReference>
<name>A0A8H6IBJ5_9AGAR</name>
<evidence type="ECO:0000313" key="3">
    <source>
        <dbReference type="EMBL" id="KAF6762084.1"/>
    </source>
</evidence>
<dbReference type="GO" id="GO:0003723">
    <property type="term" value="F:RNA binding"/>
    <property type="evidence" value="ECO:0007669"/>
    <property type="project" value="TreeGrafter"/>
</dbReference>
<feature type="region of interest" description="Disordered" evidence="1">
    <location>
        <begin position="474"/>
        <end position="493"/>
    </location>
</feature>
<keyword evidence="4" id="KW-1185">Reference proteome</keyword>
<dbReference type="OrthoDB" id="2115716at2759"/>